<dbReference type="Proteomes" id="UP001196301">
    <property type="component" value="Unassembled WGS sequence"/>
</dbReference>
<dbReference type="SFLD" id="SFLDG01067">
    <property type="entry name" value="SPASM/twitch_domain_containing"/>
    <property type="match status" value="1"/>
</dbReference>
<accession>A0ABS6E085</accession>
<dbReference type="InterPro" id="IPR007197">
    <property type="entry name" value="rSAM"/>
</dbReference>
<dbReference type="CDD" id="cd01335">
    <property type="entry name" value="Radical_SAM"/>
    <property type="match status" value="1"/>
</dbReference>
<keyword evidence="3" id="KW-1185">Reference proteome</keyword>
<proteinExistence type="predicted"/>
<dbReference type="EMBL" id="JAHLOQ010000055">
    <property type="protein sequence ID" value="MBU5337400.1"/>
    <property type="molecule type" value="Genomic_DNA"/>
</dbReference>
<feature type="domain" description="Radical SAM core" evidence="1">
    <location>
        <begin position="7"/>
        <end position="237"/>
    </location>
</feature>
<comment type="caution">
    <text evidence="2">The sequence shown here is derived from an EMBL/GenBank/DDBJ whole genome shotgun (WGS) entry which is preliminary data.</text>
</comment>
<sequence length="331" mass="39504">MKRIRGEIYLNYVTIMLKIVGDLCNMSCYYCYEERKDMSSEREVFCSSRDVIEFLNGYKDYLSVFIVFHGGEPLLADKKVICEILEFLDKNFINNYNIQFQTNGTLLDHEWINIFNKYSSKISLSISLDPIGDFDLRRSNSFKYRERVIENLKLINKSKIKNIGIISVAHKYNINYFEAFTNELITLGIKNLTINKYRTQNLYNDKYYISEEEYNNMLKKLIVHLIKEKIYRNINIQPIISLLSNNPNRLCTYLADTYKCKYFKVFYNKNNYRDYCNHLKDEVRSVDLKCLKCDIYNWCGSGCLAEKKDRTFCTSRRNLKLFLEEIKNENR</sequence>
<evidence type="ECO:0000259" key="1">
    <source>
        <dbReference type="PROSITE" id="PS51918"/>
    </source>
</evidence>
<dbReference type="SFLD" id="SFLDS00029">
    <property type="entry name" value="Radical_SAM"/>
    <property type="match status" value="1"/>
</dbReference>
<dbReference type="RefSeq" id="WP_216572076.1">
    <property type="nucleotide sequence ID" value="NZ_JAHLOQ010000055.1"/>
</dbReference>
<dbReference type="PANTHER" id="PTHR43273">
    <property type="entry name" value="ANAEROBIC SULFATASE-MATURATING ENZYME HOMOLOG ASLB-RELATED"/>
    <property type="match status" value="1"/>
</dbReference>
<evidence type="ECO:0000313" key="2">
    <source>
        <dbReference type="EMBL" id="MBU5337400.1"/>
    </source>
</evidence>
<reference evidence="2 3" key="1">
    <citation type="submission" date="2021-06" db="EMBL/GenBank/DDBJ databases">
        <authorList>
            <person name="Sun Q."/>
            <person name="Li D."/>
        </authorList>
    </citation>
    <scope>NUCLEOTIDE SEQUENCE [LARGE SCALE GENOMIC DNA]</scope>
    <source>
        <strain evidence="2 3">N19</strain>
    </source>
</reference>
<dbReference type="InterPro" id="IPR023867">
    <property type="entry name" value="Sulphatase_maturase_rSAM"/>
</dbReference>
<dbReference type="PANTHER" id="PTHR43273:SF3">
    <property type="entry name" value="ANAEROBIC SULFATASE-MATURATING ENZYME HOMOLOG ASLB-RELATED"/>
    <property type="match status" value="1"/>
</dbReference>
<dbReference type="Pfam" id="PF04055">
    <property type="entry name" value="Radical_SAM"/>
    <property type="match status" value="1"/>
</dbReference>
<evidence type="ECO:0000313" key="3">
    <source>
        <dbReference type="Proteomes" id="UP001196301"/>
    </source>
</evidence>
<protein>
    <submittedName>
        <fullName evidence="2">Radical SAM protein</fullName>
    </submittedName>
</protein>
<gene>
    <name evidence="2" type="ORF">KQI20_13205</name>
</gene>
<dbReference type="PROSITE" id="PS51918">
    <property type="entry name" value="RADICAL_SAM"/>
    <property type="match status" value="1"/>
</dbReference>
<organism evidence="2 3">
    <name type="scientific">Intestinibacter bartlettii</name>
    <dbReference type="NCBI Taxonomy" id="261299"/>
    <lineage>
        <taxon>Bacteria</taxon>
        <taxon>Bacillati</taxon>
        <taxon>Bacillota</taxon>
        <taxon>Clostridia</taxon>
        <taxon>Peptostreptococcales</taxon>
        <taxon>Peptostreptococcaceae</taxon>
        <taxon>Intestinibacter</taxon>
    </lineage>
</organism>
<name>A0ABS6E085_9FIRM</name>